<evidence type="ECO:0000259" key="5">
    <source>
        <dbReference type="Pfam" id="PF13178"/>
    </source>
</evidence>
<dbReference type="Pfam" id="PF13178">
    <property type="entry name" value="DUF4005"/>
    <property type="match status" value="1"/>
</dbReference>
<evidence type="ECO:0000313" key="6">
    <source>
        <dbReference type="EMBL" id="KAL0334347.1"/>
    </source>
</evidence>
<feature type="transmembrane region" description="Helical" evidence="4">
    <location>
        <begin position="28"/>
        <end position="49"/>
    </location>
</feature>
<protein>
    <recommendedName>
        <fullName evidence="5">DUF4005 domain-containing protein</fullName>
    </recommendedName>
</protein>
<accession>A0AAW2MV79</accession>
<reference evidence="6" key="2">
    <citation type="journal article" date="2024" name="Plant">
        <title>Genomic evolution and insights into agronomic trait innovations of Sesamum species.</title>
        <authorList>
            <person name="Miao H."/>
            <person name="Wang L."/>
            <person name="Qu L."/>
            <person name="Liu H."/>
            <person name="Sun Y."/>
            <person name="Le M."/>
            <person name="Wang Q."/>
            <person name="Wei S."/>
            <person name="Zheng Y."/>
            <person name="Lin W."/>
            <person name="Duan Y."/>
            <person name="Cao H."/>
            <person name="Xiong S."/>
            <person name="Wang X."/>
            <person name="Wei L."/>
            <person name="Li C."/>
            <person name="Ma Q."/>
            <person name="Ju M."/>
            <person name="Zhao R."/>
            <person name="Li G."/>
            <person name="Mu C."/>
            <person name="Tian Q."/>
            <person name="Mei H."/>
            <person name="Zhang T."/>
            <person name="Gao T."/>
            <person name="Zhang H."/>
        </authorList>
    </citation>
    <scope>NUCLEOTIDE SEQUENCE</scope>
    <source>
        <strain evidence="6">G01</strain>
    </source>
</reference>
<keyword evidence="4" id="KW-1133">Transmembrane helix</keyword>
<dbReference type="SMART" id="SM00015">
    <property type="entry name" value="IQ"/>
    <property type="match status" value="2"/>
</dbReference>
<evidence type="ECO:0000256" key="2">
    <source>
        <dbReference type="ARBA" id="ARBA00024341"/>
    </source>
</evidence>
<dbReference type="InterPro" id="IPR000048">
    <property type="entry name" value="IQ_motif_EF-hand-BS"/>
</dbReference>
<gene>
    <name evidence="6" type="ORF">Sangu_1590900</name>
</gene>
<dbReference type="InterPro" id="IPR025064">
    <property type="entry name" value="DUF4005"/>
</dbReference>
<dbReference type="AlphaFoldDB" id="A0AAW2MV79"/>
<keyword evidence="4" id="KW-0472">Membrane</keyword>
<sequence>MGKKKSWFTYVKRLFIPKPKPESDEVRIQILLAVFSVLIFIYNACFPLGSAQRSKSWRWFLEMLKLRKHPAIEAPQKTLDEAAEEQRMHAVAVAIATAAAAEAAVAAANAAAEVVRLTSFPCQVERKNQHLAAVRIQTAFRGYLARKALSALKGIVKLQAVVRGELVRRRVIKKLASLSLFSKEHHQLVHRRRIRTLHDYFTYGENRHSQKEGLKSEELKFLSNANRSWDLSMVSKEALYLRKQEAIARRERMKQYSFSYRERRNEQFLQESMTLKESRRSSRFDRYTELEAEKHDETERLKSLPHSNTISVDTSRLGQLRLRGARKQETAEDLSSPFSLPRRSFCHVKQKSIGDDGSLPDSPVFPAYMAATESAKAKSRSLSTPRQRLRICETLSGHHSPCKLSLSSCRSFNMR</sequence>
<dbReference type="Pfam" id="PF00612">
    <property type="entry name" value="IQ"/>
    <property type="match status" value="2"/>
</dbReference>
<keyword evidence="4" id="KW-0812">Transmembrane</keyword>
<comment type="caution">
    <text evidence="6">The sequence shown here is derived from an EMBL/GenBank/DDBJ whole genome shotgun (WGS) entry which is preliminary data.</text>
</comment>
<comment type="subunit">
    <text evidence="3">Binds to multiple calmodulin (CaM) in the presence of Ca(2+) and CaM-like proteins.</text>
</comment>
<dbReference type="GO" id="GO:0005516">
    <property type="term" value="F:calmodulin binding"/>
    <property type="evidence" value="ECO:0007669"/>
    <property type="project" value="UniProtKB-KW"/>
</dbReference>
<evidence type="ECO:0000256" key="1">
    <source>
        <dbReference type="ARBA" id="ARBA00022860"/>
    </source>
</evidence>
<dbReference type="CDD" id="cd23767">
    <property type="entry name" value="IQCD"/>
    <property type="match status" value="1"/>
</dbReference>
<name>A0AAW2MV79_9LAMI</name>
<dbReference type="Gene3D" id="1.20.5.190">
    <property type="match status" value="1"/>
</dbReference>
<reference evidence="6" key="1">
    <citation type="submission" date="2020-06" db="EMBL/GenBank/DDBJ databases">
        <authorList>
            <person name="Li T."/>
            <person name="Hu X."/>
            <person name="Zhang T."/>
            <person name="Song X."/>
            <person name="Zhang H."/>
            <person name="Dai N."/>
            <person name="Sheng W."/>
            <person name="Hou X."/>
            <person name="Wei L."/>
        </authorList>
    </citation>
    <scope>NUCLEOTIDE SEQUENCE</scope>
    <source>
        <strain evidence="6">G01</strain>
        <tissue evidence="6">Leaf</tissue>
    </source>
</reference>
<dbReference type="PANTHER" id="PTHR32295">
    <property type="entry name" value="IQ-DOMAIN 5-RELATED"/>
    <property type="match status" value="1"/>
</dbReference>
<proteinExistence type="inferred from homology"/>
<dbReference type="PROSITE" id="PS50096">
    <property type="entry name" value="IQ"/>
    <property type="match status" value="2"/>
</dbReference>
<dbReference type="PANTHER" id="PTHR32295:SF212">
    <property type="entry name" value="CALMODULIN BINDING PROTEIN-RELATED"/>
    <property type="match status" value="1"/>
</dbReference>
<evidence type="ECO:0000256" key="4">
    <source>
        <dbReference type="SAM" id="Phobius"/>
    </source>
</evidence>
<evidence type="ECO:0000256" key="3">
    <source>
        <dbReference type="ARBA" id="ARBA00024378"/>
    </source>
</evidence>
<dbReference type="EMBL" id="JACGWK010000009">
    <property type="protein sequence ID" value="KAL0334347.1"/>
    <property type="molecule type" value="Genomic_DNA"/>
</dbReference>
<comment type="similarity">
    <text evidence="2">Belongs to the IQD family.</text>
</comment>
<organism evidence="6">
    <name type="scientific">Sesamum angustifolium</name>
    <dbReference type="NCBI Taxonomy" id="2727405"/>
    <lineage>
        <taxon>Eukaryota</taxon>
        <taxon>Viridiplantae</taxon>
        <taxon>Streptophyta</taxon>
        <taxon>Embryophyta</taxon>
        <taxon>Tracheophyta</taxon>
        <taxon>Spermatophyta</taxon>
        <taxon>Magnoliopsida</taxon>
        <taxon>eudicotyledons</taxon>
        <taxon>Gunneridae</taxon>
        <taxon>Pentapetalae</taxon>
        <taxon>asterids</taxon>
        <taxon>lamiids</taxon>
        <taxon>Lamiales</taxon>
        <taxon>Pedaliaceae</taxon>
        <taxon>Sesamum</taxon>
    </lineage>
</organism>
<feature type="domain" description="DUF4005" evidence="5">
    <location>
        <begin position="348"/>
        <end position="390"/>
    </location>
</feature>
<keyword evidence="1" id="KW-0112">Calmodulin-binding</keyword>